<reference evidence="1 2" key="1">
    <citation type="submission" date="2009-01" db="EMBL/GenBank/DDBJ databases">
        <title>Complete sequence of chromosome of Methylobacterium nodulans ORS 2060.</title>
        <authorList>
            <consortium name="US DOE Joint Genome Institute"/>
            <person name="Lucas S."/>
            <person name="Copeland A."/>
            <person name="Lapidus A."/>
            <person name="Glavina del Rio T."/>
            <person name="Dalin E."/>
            <person name="Tice H."/>
            <person name="Bruce D."/>
            <person name="Goodwin L."/>
            <person name="Pitluck S."/>
            <person name="Sims D."/>
            <person name="Brettin T."/>
            <person name="Detter J.C."/>
            <person name="Han C."/>
            <person name="Larimer F."/>
            <person name="Land M."/>
            <person name="Hauser L."/>
            <person name="Kyrpides N."/>
            <person name="Ivanova N."/>
            <person name="Marx C.J."/>
            <person name="Richardson P."/>
        </authorList>
    </citation>
    <scope>NUCLEOTIDE SEQUENCE [LARGE SCALE GENOMIC DNA]</scope>
    <source>
        <strain evidence="2">LMG 21967 / CNCM I-2342 / ORS 2060</strain>
    </source>
</reference>
<organism evidence="1 2">
    <name type="scientific">Methylobacterium nodulans (strain LMG 21967 / CNCM I-2342 / ORS 2060)</name>
    <dbReference type="NCBI Taxonomy" id="460265"/>
    <lineage>
        <taxon>Bacteria</taxon>
        <taxon>Pseudomonadati</taxon>
        <taxon>Pseudomonadota</taxon>
        <taxon>Alphaproteobacteria</taxon>
        <taxon>Hyphomicrobiales</taxon>
        <taxon>Methylobacteriaceae</taxon>
        <taxon>Methylobacterium</taxon>
    </lineage>
</organism>
<accession>B8ISB7</accession>
<sequence length="140" mass="15767">MTEHISRLCDQLRIKLHGMDRRLEALKANGSDLSDTSQHQIESHMDSVQQRIFDRRRVVEAANNRVTAWIEDKRPGFDAKLAEWREDRSFLKLNTRADDAEAYALAVFELAIAAADEAAQAALEALLARRDATAAALPPR</sequence>
<dbReference type="EMBL" id="CP001349">
    <property type="protein sequence ID" value="ACL58757.1"/>
    <property type="molecule type" value="Genomic_DNA"/>
</dbReference>
<dbReference type="KEGG" id="mno:Mnod_3857"/>
<dbReference type="eggNOG" id="ENOG5032UR3">
    <property type="taxonomic scope" value="Bacteria"/>
</dbReference>
<dbReference type="OrthoDB" id="8020966at2"/>
<gene>
    <name evidence="1" type="ordered locus">Mnod_3857</name>
</gene>
<keyword evidence="2" id="KW-1185">Reference proteome</keyword>
<name>B8ISB7_METNO</name>
<proteinExistence type="predicted"/>
<dbReference type="Proteomes" id="UP000008207">
    <property type="component" value="Chromosome"/>
</dbReference>
<dbReference type="HOGENOM" id="CLU_151164_0_0_5"/>
<dbReference type="RefSeq" id="WP_015930411.1">
    <property type="nucleotide sequence ID" value="NC_011894.1"/>
</dbReference>
<dbReference type="AlphaFoldDB" id="B8ISB7"/>
<protein>
    <submittedName>
        <fullName evidence="1">Uncharacterized protein</fullName>
    </submittedName>
</protein>
<evidence type="ECO:0000313" key="1">
    <source>
        <dbReference type="EMBL" id="ACL58757.1"/>
    </source>
</evidence>
<evidence type="ECO:0000313" key="2">
    <source>
        <dbReference type="Proteomes" id="UP000008207"/>
    </source>
</evidence>